<dbReference type="GO" id="GO:0030288">
    <property type="term" value="C:outer membrane-bounded periplasmic space"/>
    <property type="evidence" value="ECO:0007669"/>
    <property type="project" value="InterPro"/>
</dbReference>
<dbReference type="GO" id="GO:0055085">
    <property type="term" value="P:transmembrane transport"/>
    <property type="evidence" value="ECO:0007669"/>
    <property type="project" value="InterPro"/>
</dbReference>
<reference evidence="6" key="1">
    <citation type="journal article" date="2014" name="Int. J. Syst. Evol. Microbiol.">
        <title>Complete genome sequence of Corynebacterium casei LMG S-19264T (=DSM 44701T), isolated from a smear-ripened cheese.</title>
        <authorList>
            <consortium name="US DOE Joint Genome Institute (JGI-PGF)"/>
            <person name="Walter F."/>
            <person name="Albersmeier A."/>
            <person name="Kalinowski J."/>
            <person name="Ruckert C."/>
        </authorList>
    </citation>
    <scope>NUCLEOTIDE SEQUENCE</scope>
    <source>
        <strain evidence="6">CGMCC 1.3617</strain>
    </source>
</reference>
<evidence type="ECO:0000256" key="1">
    <source>
        <dbReference type="ARBA" id="ARBA00004196"/>
    </source>
</evidence>
<accession>A0A917KYB8</accession>
<evidence type="ECO:0000256" key="4">
    <source>
        <dbReference type="ARBA" id="ARBA00022729"/>
    </source>
</evidence>
<organism evidence="6 7">
    <name type="scientific">Neoroseomonas lacus</name>
    <dbReference type="NCBI Taxonomy" id="287609"/>
    <lineage>
        <taxon>Bacteria</taxon>
        <taxon>Pseudomonadati</taxon>
        <taxon>Pseudomonadota</taxon>
        <taxon>Alphaproteobacteria</taxon>
        <taxon>Acetobacterales</taxon>
        <taxon>Acetobacteraceae</taxon>
        <taxon>Neoroseomonas</taxon>
    </lineage>
</organism>
<dbReference type="EMBL" id="BMKW01000012">
    <property type="protein sequence ID" value="GGJ33096.1"/>
    <property type="molecule type" value="Genomic_DNA"/>
</dbReference>
<dbReference type="PANTHER" id="PTHR33376:SF4">
    <property type="entry name" value="SIALIC ACID-BINDING PERIPLASMIC PROTEIN SIAP"/>
    <property type="match status" value="1"/>
</dbReference>
<evidence type="ECO:0000256" key="3">
    <source>
        <dbReference type="ARBA" id="ARBA00022448"/>
    </source>
</evidence>
<proteinExistence type="inferred from homology"/>
<dbReference type="Gene3D" id="3.40.190.170">
    <property type="entry name" value="Bacterial extracellular solute-binding protein, family 7"/>
    <property type="match status" value="1"/>
</dbReference>
<evidence type="ECO:0000313" key="7">
    <source>
        <dbReference type="Proteomes" id="UP000661507"/>
    </source>
</evidence>
<dbReference type="AlphaFoldDB" id="A0A917KYB8"/>
<keyword evidence="3" id="KW-0813">Transport</keyword>
<dbReference type="InterPro" id="IPR004682">
    <property type="entry name" value="TRAP_DctP"/>
</dbReference>
<evidence type="ECO:0000256" key="2">
    <source>
        <dbReference type="ARBA" id="ARBA00009023"/>
    </source>
</evidence>
<dbReference type="InterPro" id="IPR018389">
    <property type="entry name" value="DctP_fam"/>
</dbReference>
<dbReference type="InterPro" id="IPR038404">
    <property type="entry name" value="TRAP_DctP_sf"/>
</dbReference>
<dbReference type="Proteomes" id="UP000661507">
    <property type="component" value="Unassembled WGS sequence"/>
</dbReference>
<feature type="signal peptide" evidence="5">
    <location>
        <begin position="1"/>
        <end position="27"/>
    </location>
</feature>
<comment type="subcellular location">
    <subcellularLocation>
        <location evidence="1">Cell envelope</location>
    </subcellularLocation>
</comment>
<dbReference type="PANTHER" id="PTHR33376">
    <property type="match status" value="1"/>
</dbReference>
<keyword evidence="7" id="KW-1185">Reference proteome</keyword>
<dbReference type="RefSeq" id="WP_188971176.1">
    <property type="nucleotide sequence ID" value="NZ_BMKW01000012.1"/>
</dbReference>
<name>A0A917KYB8_9PROT</name>
<dbReference type="PIRSF" id="PIRSF006470">
    <property type="entry name" value="DctB"/>
    <property type="match status" value="1"/>
</dbReference>
<evidence type="ECO:0000256" key="5">
    <source>
        <dbReference type="SAM" id="SignalP"/>
    </source>
</evidence>
<feature type="chain" id="PRO_5036766190" evidence="5">
    <location>
        <begin position="28"/>
        <end position="331"/>
    </location>
</feature>
<protein>
    <submittedName>
        <fullName evidence="6">ABC transporter substrate-binding protein</fullName>
    </submittedName>
</protein>
<comment type="similarity">
    <text evidence="2">Belongs to the bacterial solute-binding protein 7 family.</text>
</comment>
<dbReference type="CDD" id="cd13603">
    <property type="entry name" value="PBP2_TRAP_Siap_TeaA_like"/>
    <property type="match status" value="1"/>
</dbReference>
<gene>
    <name evidence="6" type="ORF">GCM10011320_45960</name>
</gene>
<evidence type="ECO:0000313" key="6">
    <source>
        <dbReference type="EMBL" id="GGJ33096.1"/>
    </source>
</evidence>
<reference evidence="6" key="2">
    <citation type="submission" date="2020-09" db="EMBL/GenBank/DDBJ databases">
        <authorList>
            <person name="Sun Q."/>
            <person name="Zhou Y."/>
        </authorList>
    </citation>
    <scope>NUCLEOTIDE SEQUENCE</scope>
    <source>
        <strain evidence="6">CGMCC 1.3617</strain>
    </source>
</reference>
<sequence>MTHLNRRSLGAAAFALAAAPSILQAQARTVLRIGWTSGDGAQDPYAVGAHQFQQALARRVGERVDVQFFPNRALGDERPMLDGMRLGTVDMGVITNAVIAQIEPAFQVNDMPFLFSSEEQAHRVLDGPVGQSLKTRLEARGVIPLGYMEGGFRQMINNVRPIVKPEDLRGVKFRVLQSPIYIEMFRSLGGNAVPMAWGETFTAVQQGAIDGLEIPLGVIDQNKYYEVTKYLSLTGHIYSMIGLLMAKRTFDRLPADLKGPVTEAAAEATRAQRAANGAANAGLLESLRRNNMQINEVPDKTAFRRGVLPMYESFRGQIGADIVREALAAVQ</sequence>
<keyword evidence="4 5" id="KW-0732">Signal</keyword>
<comment type="caution">
    <text evidence="6">The sequence shown here is derived from an EMBL/GenBank/DDBJ whole genome shotgun (WGS) entry which is preliminary data.</text>
</comment>
<dbReference type="NCBIfam" id="NF037995">
    <property type="entry name" value="TRAP_S1"/>
    <property type="match status" value="1"/>
</dbReference>
<dbReference type="NCBIfam" id="TIGR00787">
    <property type="entry name" value="dctP"/>
    <property type="match status" value="1"/>
</dbReference>
<dbReference type="Pfam" id="PF03480">
    <property type="entry name" value="DctP"/>
    <property type="match status" value="1"/>
</dbReference>